<dbReference type="GO" id="GO:0046872">
    <property type="term" value="F:metal ion binding"/>
    <property type="evidence" value="ECO:0007669"/>
    <property type="project" value="InterPro"/>
</dbReference>
<protein>
    <submittedName>
        <fullName evidence="3">Cyanophycin synthetase</fullName>
    </submittedName>
</protein>
<dbReference type="GO" id="GO:0005524">
    <property type="term" value="F:ATP binding"/>
    <property type="evidence" value="ECO:0007669"/>
    <property type="project" value="UniProtKB-UniRule"/>
</dbReference>
<comment type="caution">
    <text evidence="3">The sequence shown here is derived from an EMBL/GenBank/DDBJ whole genome shotgun (WGS) entry which is preliminary data.</text>
</comment>
<accession>A0A831RW52</accession>
<dbReference type="Proteomes" id="UP000886339">
    <property type="component" value="Unassembled WGS sequence"/>
</dbReference>
<dbReference type="AlphaFoldDB" id="A0A831RW52"/>
<evidence type="ECO:0000259" key="2">
    <source>
        <dbReference type="PROSITE" id="PS50975"/>
    </source>
</evidence>
<organism evidence="3">
    <name type="scientific">Thiolapillus brandeum</name>
    <dbReference type="NCBI Taxonomy" id="1076588"/>
    <lineage>
        <taxon>Bacteria</taxon>
        <taxon>Pseudomonadati</taxon>
        <taxon>Pseudomonadota</taxon>
        <taxon>Gammaproteobacteria</taxon>
        <taxon>Chromatiales</taxon>
        <taxon>Sedimenticolaceae</taxon>
        <taxon>Thiolapillus</taxon>
    </lineage>
</organism>
<keyword evidence="1" id="KW-0547">Nucleotide-binding</keyword>
<proteinExistence type="predicted"/>
<dbReference type="SUPFAM" id="SSF56059">
    <property type="entry name" value="Glutathione synthetase ATP-binding domain-like"/>
    <property type="match status" value="1"/>
</dbReference>
<keyword evidence="1" id="KW-0067">ATP-binding</keyword>
<dbReference type="PROSITE" id="PS50975">
    <property type="entry name" value="ATP_GRASP"/>
    <property type="match status" value="1"/>
</dbReference>
<gene>
    <name evidence="3" type="ORF">ENJ12_01355</name>
</gene>
<dbReference type="Gene3D" id="3.30.470.20">
    <property type="entry name" value="ATP-grasp fold, B domain"/>
    <property type="match status" value="2"/>
</dbReference>
<sequence length="302" mass="34834">MKFLKKTLYAWIDRLFLHGCTSYNSLDVRKSCRSKAQAREVFAANSIPHAEGKIFFSPWQAHRFAQQHGFPLVIKPNVSGFSRGSHFPIRNYRELWKAALMVKTWWPMSVVEKYLQGRNYRVLVGNGEIISVIRRYPPFVTGDGTASIGELIDRENQVRKDMGLYPVIHPIPKTRMIRRYLKKQGLSLASIPEENREIILFNRISLAPGGVVETLPADSLPPVNRTLFLRILKLFRANILGIDVIMEDGIETPWNEQKCIFLEVNSRPFTAMHDVPRYGKPEDLSAHFQRLDALEIDQRDIF</sequence>
<dbReference type="EMBL" id="DRLF01000052">
    <property type="protein sequence ID" value="HEC05473.1"/>
    <property type="molecule type" value="Genomic_DNA"/>
</dbReference>
<dbReference type="InterPro" id="IPR011761">
    <property type="entry name" value="ATP-grasp"/>
</dbReference>
<evidence type="ECO:0000256" key="1">
    <source>
        <dbReference type="PROSITE-ProRule" id="PRU00409"/>
    </source>
</evidence>
<feature type="domain" description="ATP-grasp" evidence="2">
    <location>
        <begin position="39"/>
        <end position="293"/>
    </location>
</feature>
<reference evidence="3" key="1">
    <citation type="journal article" date="2020" name="mSystems">
        <title>Genome- and Community-Level Interaction Insights into Carbon Utilization and Element Cycling Functions of Hydrothermarchaeota in Hydrothermal Sediment.</title>
        <authorList>
            <person name="Zhou Z."/>
            <person name="Liu Y."/>
            <person name="Xu W."/>
            <person name="Pan J."/>
            <person name="Luo Z.H."/>
            <person name="Li M."/>
        </authorList>
    </citation>
    <scope>NUCLEOTIDE SEQUENCE [LARGE SCALE GENOMIC DNA]</scope>
    <source>
        <strain evidence="3">HyVt-458</strain>
    </source>
</reference>
<name>A0A831RW52_9GAMM</name>
<evidence type="ECO:0000313" key="3">
    <source>
        <dbReference type="EMBL" id="HEC05473.1"/>
    </source>
</evidence>